<dbReference type="Pfam" id="PF12833">
    <property type="entry name" value="HTH_18"/>
    <property type="match status" value="1"/>
</dbReference>
<dbReference type="PANTHER" id="PTHR43280">
    <property type="entry name" value="ARAC-FAMILY TRANSCRIPTIONAL REGULATOR"/>
    <property type="match status" value="1"/>
</dbReference>
<feature type="domain" description="HTH araC/xylS-type" evidence="4">
    <location>
        <begin position="125"/>
        <end position="223"/>
    </location>
</feature>
<dbReference type="PROSITE" id="PS00041">
    <property type="entry name" value="HTH_ARAC_FAMILY_1"/>
    <property type="match status" value="1"/>
</dbReference>
<dbReference type="InterPro" id="IPR018062">
    <property type="entry name" value="HTH_AraC-typ_CS"/>
</dbReference>
<name>A0ABS7CFQ0_9BACL</name>
<dbReference type="Gene3D" id="1.10.10.60">
    <property type="entry name" value="Homeodomain-like"/>
    <property type="match status" value="2"/>
</dbReference>
<sequence length="239" mass="27280">TSGQAAEPAPMLLSPQQEQEFYLNLQAGNESETLQIVQRLLLQLNKRSASSAQFYHFAEEIIQKTVKTLTSMQVAFHHLTTPVPLQERLSCCYSYEQLSSFLDEFLRAATELVNKKKGERDPITAFVVEYLEQHYDGDITLDLIADKLGITSGYLSTYFKDKTGVNFIDFLNDLRIRKAKEMLLYSNCKIQEVARKAGYQNMNSFNRMFKKFSGITPGEFRKSPSYGQGIRDSIVKKEA</sequence>
<dbReference type="PROSITE" id="PS01124">
    <property type="entry name" value="HTH_ARAC_FAMILY_2"/>
    <property type="match status" value="1"/>
</dbReference>
<dbReference type="PANTHER" id="PTHR43280:SF28">
    <property type="entry name" value="HTH-TYPE TRANSCRIPTIONAL ACTIVATOR RHAS"/>
    <property type="match status" value="1"/>
</dbReference>
<dbReference type="SMART" id="SM00342">
    <property type="entry name" value="HTH_ARAC"/>
    <property type="match status" value="1"/>
</dbReference>
<dbReference type="PRINTS" id="PR00032">
    <property type="entry name" value="HTHARAC"/>
</dbReference>
<accession>A0ABS7CFQ0</accession>
<evidence type="ECO:0000313" key="5">
    <source>
        <dbReference type="EMBL" id="MBW7459704.1"/>
    </source>
</evidence>
<keyword evidence="3" id="KW-0804">Transcription</keyword>
<evidence type="ECO:0000256" key="2">
    <source>
        <dbReference type="ARBA" id="ARBA00023125"/>
    </source>
</evidence>
<evidence type="ECO:0000256" key="3">
    <source>
        <dbReference type="ARBA" id="ARBA00023163"/>
    </source>
</evidence>
<gene>
    <name evidence="5" type="ORF">K0U00_37160</name>
</gene>
<organism evidence="5 6">
    <name type="scientific">Paenibacillus sepulcri</name>
    <dbReference type="NCBI Taxonomy" id="359917"/>
    <lineage>
        <taxon>Bacteria</taxon>
        <taxon>Bacillati</taxon>
        <taxon>Bacillota</taxon>
        <taxon>Bacilli</taxon>
        <taxon>Bacillales</taxon>
        <taxon>Paenibacillaceae</taxon>
        <taxon>Paenibacillus</taxon>
    </lineage>
</organism>
<evidence type="ECO:0000259" key="4">
    <source>
        <dbReference type="PROSITE" id="PS01124"/>
    </source>
</evidence>
<comment type="caution">
    <text evidence="5">The sequence shown here is derived from an EMBL/GenBank/DDBJ whole genome shotgun (WGS) entry which is preliminary data.</text>
</comment>
<dbReference type="InterPro" id="IPR018060">
    <property type="entry name" value="HTH_AraC"/>
</dbReference>
<keyword evidence="1" id="KW-0805">Transcription regulation</keyword>
<dbReference type="Proteomes" id="UP001519887">
    <property type="component" value="Unassembled WGS sequence"/>
</dbReference>
<dbReference type="SUPFAM" id="SSF46689">
    <property type="entry name" value="Homeodomain-like"/>
    <property type="match status" value="2"/>
</dbReference>
<keyword evidence="6" id="KW-1185">Reference proteome</keyword>
<dbReference type="InterPro" id="IPR009057">
    <property type="entry name" value="Homeodomain-like_sf"/>
</dbReference>
<reference evidence="5 6" key="1">
    <citation type="submission" date="2021-07" db="EMBL/GenBank/DDBJ databases">
        <title>Paenibacillus radiodurans sp. nov., isolated from the southeastern edge of Tengger Desert.</title>
        <authorList>
            <person name="Zhang G."/>
        </authorList>
    </citation>
    <scope>NUCLEOTIDE SEQUENCE [LARGE SCALE GENOMIC DNA]</scope>
    <source>
        <strain evidence="5 6">CCM 7311</strain>
    </source>
</reference>
<evidence type="ECO:0000256" key="1">
    <source>
        <dbReference type="ARBA" id="ARBA00023015"/>
    </source>
</evidence>
<dbReference type="InterPro" id="IPR020449">
    <property type="entry name" value="Tscrpt_reg_AraC-type_HTH"/>
</dbReference>
<protein>
    <submittedName>
        <fullName evidence="5">AraC family transcriptional regulator</fullName>
    </submittedName>
</protein>
<keyword evidence="2" id="KW-0238">DNA-binding</keyword>
<dbReference type="EMBL" id="JAHZIK010001783">
    <property type="protein sequence ID" value="MBW7459704.1"/>
    <property type="molecule type" value="Genomic_DNA"/>
</dbReference>
<proteinExistence type="predicted"/>
<feature type="non-terminal residue" evidence="5">
    <location>
        <position position="1"/>
    </location>
</feature>
<evidence type="ECO:0000313" key="6">
    <source>
        <dbReference type="Proteomes" id="UP001519887"/>
    </source>
</evidence>